<gene>
    <name evidence="3" type="ORF">HYH03_002119</name>
</gene>
<organism evidence="3 4">
    <name type="scientific">Edaphochlamys debaryana</name>
    <dbReference type="NCBI Taxonomy" id="47281"/>
    <lineage>
        <taxon>Eukaryota</taxon>
        <taxon>Viridiplantae</taxon>
        <taxon>Chlorophyta</taxon>
        <taxon>core chlorophytes</taxon>
        <taxon>Chlorophyceae</taxon>
        <taxon>CS clade</taxon>
        <taxon>Chlamydomonadales</taxon>
        <taxon>Chlamydomonadales incertae sedis</taxon>
        <taxon>Edaphochlamys</taxon>
    </lineage>
</organism>
<dbReference type="GO" id="GO:0005524">
    <property type="term" value="F:ATP binding"/>
    <property type="evidence" value="ECO:0007669"/>
    <property type="project" value="InterPro"/>
</dbReference>
<dbReference type="InterPro" id="IPR001245">
    <property type="entry name" value="Ser-Thr/Tyr_kinase_cat_dom"/>
</dbReference>
<sequence length="931" mass="89972">MSHGGLGRSSGGGGSAVHLRSDVVRHGGKAVQGVGGAASAGASTADVQLPEPTAQLLHGCWDVVRYDDYAVVVPAETITALERTAAAGRKPGLLRKPEEEGQHIVRLYGVYVACRGVPQPSTAVAAGRVEGGLATAKAAATAVGGASAGPFFLAVMAAAAALGLFALARARHWGQWRQRFSDATGDGPFGQAGGVAAAASAAAAAVCACRGSLNSIFAVESGGGGGGGGGSSHGGTAGRSGVSAGPAAAADVSAASEPMASFLGFSSASAASAAIGGTSRRPSRGRGGVTGPGCSLGGMPAGGGGRSSSARLLLPLDLPSAPPMTSSAITSPQPGGRGLTSARWASTSADGRSVAAGAWAGEDRDGPVPGSAQVSVFGDWQGVAGSGVGPAARISSPGSGGIGGGGVGSGGSGALLRGRWSSAGGCGGGGGGGSSSSGGAGGWAGGGVQLLSLLPVFLGEGPTGRVVEGLMSGRRVAVRLLRPALLAAAEAAAASAAAAEAAAGAEASATDEAATAAAAAAAVAEADAVARAEAELESEAEVAGPGTPDAGARPRSLGTPSDGRGVRTMAGGAVRDDVDGGGGPRRSGGGDGGGPAGAPAGSDVRCSGGGGAWHLVYHAAGAAPAALRLAAGGAVGGNAGGGGGGPAPLDASSPTAAGFHAHARTGPASAATAAGQRAAQEARAGGVSQALAREAEALARLCHPGLVRLLGLSLELPRPLIVYELMETSLQRWLYGGGLGGLAGGGCDTAAGTPLELTQLLHVAAQVTAALAFLHSRKTVYGDLRPAHVLLSAPYSSEPVAKLASPALPRPRRGAPEAETASYQAPETYLSTHATPTAKADVYSLGVVLWELAAGCRPWAGASAEQIAMAVTLHRSRPPLRGLPASRCPPRLATLIGRCWEQAPERRPPATEVAAELLALHTAVQAGSLQR</sequence>
<feature type="region of interest" description="Disordered" evidence="1">
    <location>
        <begin position="276"/>
        <end position="308"/>
    </location>
</feature>
<feature type="domain" description="Protein kinase" evidence="2">
    <location>
        <begin position="602"/>
        <end position="924"/>
    </location>
</feature>
<dbReference type="PANTHER" id="PTHR44329:SF214">
    <property type="entry name" value="PROTEIN KINASE DOMAIN-CONTAINING PROTEIN"/>
    <property type="match status" value="1"/>
</dbReference>
<dbReference type="PANTHER" id="PTHR44329">
    <property type="entry name" value="SERINE/THREONINE-PROTEIN KINASE TNNI3K-RELATED"/>
    <property type="match status" value="1"/>
</dbReference>
<dbReference type="GO" id="GO:0004674">
    <property type="term" value="F:protein serine/threonine kinase activity"/>
    <property type="evidence" value="ECO:0007669"/>
    <property type="project" value="TreeGrafter"/>
</dbReference>
<evidence type="ECO:0000256" key="1">
    <source>
        <dbReference type="SAM" id="MobiDB-lite"/>
    </source>
</evidence>
<dbReference type="Gene3D" id="1.10.510.10">
    <property type="entry name" value="Transferase(Phosphotransferase) domain 1"/>
    <property type="match status" value="1"/>
</dbReference>
<dbReference type="InterPro" id="IPR051681">
    <property type="entry name" value="Ser/Thr_Kinases-Pseudokinases"/>
</dbReference>
<dbReference type="Pfam" id="PF07714">
    <property type="entry name" value="PK_Tyr_Ser-Thr"/>
    <property type="match status" value="1"/>
</dbReference>
<feature type="region of interest" description="Disordered" evidence="1">
    <location>
        <begin position="224"/>
        <end position="243"/>
    </location>
</feature>
<feature type="compositionally biased region" description="Gly residues" evidence="1">
    <location>
        <begin position="224"/>
        <end position="238"/>
    </location>
</feature>
<evidence type="ECO:0000259" key="2">
    <source>
        <dbReference type="PROSITE" id="PS50011"/>
    </source>
</evidence>
<dbReference type="InterPro" id="IPR000719">
    <property type="entry name" value="Prot_kinase_dom"/>
</dbReference>
<dbReference type="AlphaFoldDB" id="A0A836C5L4"/>
<protein>
    <recommendedName>
        <fullName evidence="2">Protein kinase domain-containing protein</fullName>
    </recommendedName>
</protein>
<dbReference type="SUPFAM" id="SSF56112">
    <property type="entry name" value="Protein kinase-like (PK-like)"/>
    <property type="match status" value="1"/>
</dbReference>
<evidence type="ECO:0000313" key="3">
    <source>
        <dbReference type="EMBL" id="KAG2499827.1"/>
    </source>
</evidence>
<proteinExistence type="predicted"/>
<dbReference type="EMBL" id="JAEHOE010000005">
    <property type="protein sequence ID" value="KAG2499827.1"/>
    <property type="molecule type" value="Genomic_DNA"/>
</dbReference>
<feature type="region of interest" description="Disordered" evidence="1">
    <location>
        <begin position="532"/>
        <end position="602"/>
    </location>
</feature>
<dbReference type="PROSITE" id="PS50011">
    <property type="entry name" value="PROTEIN_KINASE_DOM"/>
    <property type="match status" value="1"/>
</dbReference>
<evidence type="ECO:0000313" key="4">
    <source>
        <dbReference type="Proteomes" id="UP000612055"/>
    </source>
</evidence>
<dbReference type="OrthoDB" id="3257280at2759"/>
<dbReference type="Proteomes" id="UP000612055">
    <property type="component" value="Unassembled WGS sequence"/>
</dbReference>
<feature type="compositionally biased region" description="Gly residues" evidence="1">
    <location>
        <begin position="285"/>
        <end position="306"/>
    </location>
</feature>
<accession>A0A836C5L4</accession>
<comment type="caution">
    <text evidence="3">The sequence shown here is derived from an EMBL/GenBank/DDBJ whole genome shotgun (WGS) entry which is preliminary data.</text>
</comment>
<feature type="compositionally biased region" description="Gly residues" evidence="1">
    <location>
        <begin position="580"/>
        <end position="596"/>
    </location>
</feature>
<reference evidence="3" key="1">
    <citation type="journal article" date="2020" name="bioRxiv">
        <title>Comparative genomics of Chlamydomonas.</title>
        <authorList>
            <person name="Craig R.J."/>
            <person name="Hasan A.R."/>
            <person name="Ness R.W."/>
            <person name="Keightley P.D."/>
        </authorList>
    </citation>
    <scope>NUCLEOTIDE SEQUENCE</scope>
    <source>
        <strain evidence="3">CCAP 11/70</strain>
    </source>
</reference>
<keyword evidence="4" id="KW-1185">Reference proteome</keyword>
<dbReference type="InterPro" id="IPR011009">
    <property type="entry name" value="Kinase-like_dom_sf"/>
</dbReference>
<name>A0A836C5L4_9CHLO</name>